<proteinExistence type="predicted"/>
<accession>A0A9P6LUE0</accession>
<feature type="compositionally biased region" description="Polar residues" evidence="1">
    <location>
        <begin position="57"/>
        <end position="66"/>
    </location>
</feature>
<feature type="region of interest" description="Disordered" evidence="1">
    <location>
        <begin position="1"/>
        <end position="20"/>
    </location>
</feature>
<feature type="non-terminal residue" evidence="2">
    <location>
        <position position="1"/>
    </location>
</feature>
<reference evidence="2" key="1">
    <citation type="journal article" date="2020" name="Fungal Divers.">
        <title>Resolving the Mortierellaceae phylogeny through synthesis of multi-gene phylogenetics and phylogenomics.</title>
        <authorList>
            <person name="Vandepol N."/>
            <person name="Liber J."/>
            <person name="Desiro A."/>
            <person name="Na H."/>
            <person name="Kennedy M."/>
            <person name="Barry K."/>
            <person name="Grigoriev I.V."/>
            <person name="Miller A.N."/>
            <person name="O'Donnell K."/>
            <person name="Stajich J.E."/>
            <person name="Bonito G."/>
        </authorList>
    </citation>
    <scope>NUCLEOTIDE SEQUENCE</scope>
    <source>
        <strain evidence="2">MES-2147</strain>
    </source>
</reference>
<feature type="region of interest" description="Disordered" evidence="1">
    <location>
        <begin position="38"/>
        <end position="72"/>
    </location>
</feature>
<gene>
    <name evidence="2" type="ORF">BGZ65_000448</name>
</gene>
<dbReference type="AlphaFoldDB" id="A0A9P6LUE0"/>
<evidence type="ECO:0000313" key="3">
    <source>
        <dbReference type="Proteomes" id="UP000749646"/>
    </source>
</evidence>
<comment type="caution">
    <text evidence="2">The sequence shown here is derived from an EMBL/GenBank/DDBJ whole genome shotgun (WGS) entry which is preliminary data.</text>
</comment>
<keyword evidence="3" id="KW-1185">Reference proteome</keyword>
<evidence type="ECO:0000256" key="1">
    <source>
        <dbReference type="SAM" id="MobiDB-lite"/>
    </source>
</evidence>
<dbReference type="EMBL" id="JAAAHW010008918">
    <property type="protein sequence ID" value="KAF9943706.1"/>
    <property type="molecule type" value="Genomic_DNA"/>
</dbReference>
<dbReference type="Proteomes" id="UP000749646">
    <property type="component" value="Unassembled WGS sequence"/>
</dbReference>
<sequence length="176" mass="19203">LFDTNLAMRPHQHQQQHQQQVQAQQVQQQQYAFRERGFSASSIHSPLSPSSPAMNLGQGNETSPGAATNPNPVPTVITTMNEEGREVGFYFAVPQVNLNPGASDADLFRDFEDFVWVENHFDVNTTGVGEVTAGTMTATLGSSSAISRTNEMMNTFSISTAIPMTGNNQFTQHLQG</sequence>
<organism evidence="2 3">
    <name type="scientific">Modicella reniformis</name>
    <dbReference type="NCBI Taxonomy" id="1440133"/>
    <lineage>
        <taxon>Eukaryota</taxon>
        <taxon>Fungi</taxon>
        <taxon>Fungi incertae sedis</taxon>
        <taxon>Mucoromycota</taxon>
        <taxon>Mortierellomycotina</taxon>
        <taxon>Mortierellomycetes</taxon>
        <taxon>Mortierellales</taxon>
        <taxon>Mortierellaceae</taxon>
        <taxon>Modicella</taxon>
    </lineage>
</organism>
<protein>
    <submittedName>
        <fullName evidence="2">Uncharacterized protein</fullName>
    </submittedName>
</protein>
<name>A0A9P6LUE0_9FUNG</name>
<evidence type="ECO:0000313" key="2">
    <source>
        <dbReference type="EMBL" id="KAF9943706.1"/>
    </source>
</evidence>
<feature type="compositionally biased region" description="Low complexity" evidence="1">
    <location>
        <begin position="39"/>
        <end position="52"/>
    </location>
</feature>